<dbReference type="GO" id="GO:0047315">
    <property type="term" value="F:kynurenine-glyoxylate transaminase activity"/>
    <property type="evidence" value="ECO:0007669"/>
    <property type="project" value="UniProtKB-EC"/>
</dbReference>
<evidence type="ECO:0000313" key="23">
    <source>
        <dbReference type="Ensembl" id="ENSSORP00005016818.1"/>
    </source>
</evidence>
<dbReference type="Gene3D" id="3.40.640.10">
    <property type="entry name" value="Type I PLP-dependent aspartate aminotransferase-like (Major domain)"/>
    <property type="match status" value="1"/>
</dbReference>
<protein>
    <recommendedName>
        <fullName evidence="7">Kynurenine--oxoglutarate transaminase 3</fullName>
        <ecNumber evidence="6">2.6.1.63</ecNumber>
        <ecNumber evidence="5">2.6.1.7</ecNumber>
        <ecNumber evidence="4">4.4.1.13</ecNumber>
    </recommendedName>
    <alternativeName>
        <fullName evidence="17">Cysteine-S-conjugate beta-lyase 2</fullName>
    </alternativeName>
    <alternativeName>
        <fullName evidence="13">Kynurenine aminotransferase 3</fullName>
    </alternativeName>
    <alternativeName>
        <fullName evidence="14">Kynurenine aminotransferase III</fullName>
    </alternativeName>
    <alternativeName>
        <fullName evidence="15">Kynurenine--glyoxylate transaminase</fullName>
    </alternativeName>
    <alternativeName>
        <fullName evidence="16">Kynurenine--oxoglutarate transaminase III</fullName>
    </alternativeName>
</protein>
<dbReference type="PANTHER" id="PTHR43807">
    <property type="entry name" value="FI04487P"/>
    <property type="match status" value="1"/>
</dbReference>
<dbReference type="InterPro" id="IPR051326">
    <property type="entry name" value="Kynurenine-oxoglutarate_AT"/>
</dbReference>
<proteinExistence type="inferred from homology"/>
<feature type="domain" description="Aminotransferase class I/classII large" evidence="22">
    <location>
        <begin position="55"/>
        <end position="271"/>
    </location>
</feature>
<accession>A0A672ZK07</accession>
<evidence type="ECO:0000256" key="1">
    <source>
        <dbReference type="ARBA" id="ARBA00001933"/>
    </source>
</evidence>
<dbReference type="InterPro" id="IPR004839">
    <property type="entry name" value="Aminotransferase_I/II_large"/>
</dbReference>
<evidence type="ECO:0000256" key="12">
    <source>
        <dbReference type="ARBA" id="ARBA00024016"/>
    </source>
</evidence>
<evidence type="ECO:0000313" key="24">
    <source>
        <dbReference type="Proteomes" id="UP000472271"/>
    </source>
</evidence>
<comment type="cofactor">
    <cofactor evidence="1">
        <name>pyridoxal 5'-phosphate</name>
        <dbReference type="ChEBI" id="CHEBI:597326"/>
    </cofactor>
</comment>
<dbReference type="GO" id="GO:0016212">
    <property type="term" value="F:kynurenine-oxoglutarate transaminase activity"/>
    <property type="evidence" value="ECO:0007669"/>
    <property type="project" value="UniProtKB-EC"/>
</dbReference>
<dbReference type="EC" id="4.4.1.13" evidence="4"/>
<evidence type="ECO:0000256" key="2">
    <source>
        <dbReference type="ARBA" id="ARBA00007441"/>
    </source>
</evidence>
<keyword evidence="24" id="KW-1185">Reference proteome</keyword>
<evidence type="ECO:0000256" key="3">
    <source>
        <dbReference type="ARBA" id="ARBA00011738"/>
    </source>
</evidence>
<keyword evidence="10" id="KW-0663">Pyridoxal phosphate</keyword>
<reference evidence="23" key="1">
    <citation type="submission" date="2019-06" db="EMBL/GenBank/DDBJ databases">
        <authorList>
            <consortium name="Wellcome Sanger Institute Data Sharing"/>
        </authorList>
    </citation>
    <scope>NUCLEOTIDE SEQUENCE [LARGE SCALE GENOMIC DNA]</scope>
</reference>
<reference evidence="23" key="3">
    <citation type="submission" date="2025-09" db="UniProtKB">
        <authorList>
            <consortium name="Ensembl"/>
        </authorList>
    </citation>
    <scope>IDENTIFICATION</scope>
</reference>
<evidence type="ECO:0000256" key="4">
    <source>
        <dbReference type="ARBA" id="ARBA00012224"/>
    </source>
</evidence>
<dbReference type="GO" id="GO:0005739">
    <property type="term" value="C:mitochondrion"/>
    <property type="evidence" value="ECO:0007669"/>
    <property type="project" value="TreeGrafter"/>
</dbReference>
<comment type="pathway">
    <text evidence="12">Amino-acid degradation; L-kynurenine degradation; kynurenate from L-kynurenine: step 1/2.</text>
</comment>
<evidence type="ECO:0000256" key="7">
    <source>
        <dbReference type="ARBA" id="ARBA00019100"/>
    </source>
</evidence>
<evidence type="ECO:0000256" key="20">
    <source>
        <dbReference type="ARBA" id="ARBA00047888"/>
    </source>
</evidence>
<dbReference type="GO" id="GO:0097053">
    <property type="term" value="P:L-kynurenine catabolic process"/>
    <property type="evidence" value="ECO:0007669"/>
    <property type="project" value="UniProtKB-UniPathway"/>
</dbReference>
<sequence length="328" mass="37469">MHEIGYDIDPENNFYNINNNYDYYSDDQFRNAKIKNAFRLIHFNSRICGRTIDPFKEIPVTVGGYGFQFSTMQGLVEVGDEVIFVEPFFDCHVSMVMNVLFFCIILEAWKEDRSADWYLDSEDLSRKFNSKTKAIISNTSNSPIGRIFTRDELQMFADLCIEYGTLGFSDEVYECRYSAQFPMTHLTITIGSAGKHLLGWSVGPEHLVKPLQTIMQNTLYTCPTPLQHECYFSSLAEELEVKRVRMASILQEVGMSVVIPEGGYFMLVDVLALSEFPHILTAIFNTNPNILNHESTSKPAPWVYKFCFVVVFWCAAEPKFGVLSVSLS</sequence>
<comment type="subunit">
    <text evidence="3">Homodimer.</text>
</comment>
<dbReference type="CDD" id="cd00609">
    <property type="entry name" value="AAT_like"/>
    <property type="match status" value="1"/>
</dbReference>
<comment type="catalytic activity">
    <reaction evidence="18">
        <text>L-kynurenine + 2-oxoglutarate = kynurenate + L-glutamate + H2O</text>
        <dbReference type="Rhea" id="RHEA:65560"/>
        <dbReference type="ChEBI" id="CHEBI:15377"/>
        <dbReference type="ChEBI" id="CHEBI:16810"/>
        <dbReference type="ChEBI" id="CHEBI:29985"/>
        <dbReference type="ChEBI" id="CHEBI:57959"/>
        <dbReference type="ChEBI" id="CHEBI:58454"/>
        <dbReference type="EC" id="2.6.1.7"/>
    </reaction>
    <physiologicalReaction direction="left-to-right" evidence="18">
        <dbReference type="Rhea" id="RHEA:65561"/>
    </physiologicalReaction>
</comment>
<dbReference type="Proteomes" id="UP000472271">
    <property type="component" value="Chromosome 9"/>
</dbReference>
<evidence type="ECO:0000256" key="17">
    <source>
        <dbReference type="ARBA" id="ARBA00031600"/>
    </source>
</evidence>
<comment type="catalytic activity">
    <reaction evidence="21">
        <text>an S-substituted L-cysteine + H2O = a thiol + pyruvate + NH4(+)</text>
        <dbReference type="Rhea" id="RHEA:18121"/>
        <dbReference type="ChEBI" id="CHEBI:15361"/>
        <dbReference type="ChEBI" id="CHEBI:15377"/>
        <dbReference type="ChEBI" id="CHEBI:28938"/>
        <dbReference type="ChEBI" id="CHEBI:29256"/>
        <dbReference type="ChEBI" id="CHEBI:58717"/>
        <dbReference type="EC" id="4.4.1.13"/>
    </reaction>
    <physiologicalReaction direction="left-to-right" evidence="21">
        <dbReference type="Rhea" id="RHEA:18122"/>
    </physiologicalReaction>
</comment>
<evidence type="ECO:0000256" key="9">
    <source>
        <dbReference type="ARBA" id="ARBA00022679"/>
    </source>
</evidence>
<dbReference type="UniPathway" id="UPA00334">
    <property type="reaction ID" value="UER00726"/>
</dbReference>
<keyword evidence="9" id="KW-0808">Transferase</keyword>
<evidence type="ECO:0000256" key="11">
    <source>
        <dbReference type="ARBA" id="ARBA00023239"/>
    </source>
</evidence>
<evidence type="ECO:0000259" key="22">
    <source>
        <dbReference type="Pfam" id="PF00155"/>
    </source>
</evidence>
<evidence type="ECO:0000256" key="19">
    <source>
        <dbReference type="ARBA" id="ARBA00047677"/>
    </source>
</evidence>
<dbReference type="GO" id="GO:0047804">
    <property type="term" value="F:cysteine-S-conjugate beta-lyase activity"/>
    <property type="evidence" value="ECO:0007669"/>
    <property type="project" value="UniProtKB-EC"/>
</dbReference>
<dbReference type="InterPro" id="IPR015424">
    <property type="entry name" value="PyrdxlP-dep_Trfase"/>
</dbReference>
<comment type="similarity">
    <text evidence="2">Belongs to the class-I pyridoxal-phosphate-dependent aminotransferase family.</text>
</comment>
<evidence type="ECO:0000256" key="10">
    <source>
        <dbReference type="ARBA" id="ARBA00022898"/>
    </source>
</evidence>
<dbReference type="GO" id="GO:0030170">
    <property type="term" value="F:pyridoxal phosphate binding"/>
    <property type="evidence" value="ECO:0007669"/>
    <property type="project" value="InterPro"/>
</dbReference>
<reference evidence="23" key="2">
    <citation type="submission" date="2025-08" db="UniProtKB">
        <authorList>
            <consortium name="Ensembl"/>
        </authorList>
    </citation>
    <scope>IDENTIFICATION</scope>
</reference>
<dbReference type="AlphaFoldDB" id="A0A672ZK07"/>
<keyword evidence="8" id="KW-0032">Aminotransferase</keyword>
<dbReference type="Gene3D" id="3.90.1150.10">
    <property type="entry name" value="Aspartate Aminotransferase, domain 1"/>
    <property type="match status" value="1"/>
</dbReference>
<evidence type="ECO:0000256" key="18">
    <source>
        <dbReference type="ARBA" id="ARBA00047478"/>
    </source>
</evidence>
<evidence type="ECO:0000256" key="8">
    <source>
        <dbReference type="ARBA" id="ARBA00022576"/>
    </source>
</evidence>
<dbReference type="SUPFAM" id="SSF53383">
    <property type="entry name" value="PLP-dependent transferases"/>
    <property type="match status" value="1"/>
</dbReference>
<evidence type="ECO:0000256" key="6">
    <source>
        <dbReference type="ARBA" id="ARBA00013010"/>
    </source>
</evidence>
<comment type="catalytic activity">
    <reaction evidence="20">
        <text>3-hydroxy-L-kynurenine + glyoxylate = xanthurenate + glycine + H2O</text>
        <dbReference type="Rhea" id="RHEA:65900"/>
        <dbReference type="ChEBI" id="CHEBI:15377"/>
        <dbReference type="ChEBI" id="CHEBI:36655"/>
        <dbReference type="ChEBI" id="CHEBI:57305"/>
        <dbReference type="ChEBI" id="CHEBI:58125"/>
        <dbReference type="ChEBI" id="CHEBI:71201"/>
        <dbReference type="EC" id="2.6.1.63"/>
    </reaction>
    <physiologicalReaction direction="left-to-right" evidence="20">
        <dbReference type="Rhea" id="RHEA:65901"/>
    </physiologicalReaction>
</comment>
<dbReference type="Ensembl" id="ENSSORT00005017331.1">
    <property type="protein sequence ID" value="ENSSORP00005016818.1"/>
    <property type="gene ID" value="ENSSORG00005008489.1"/>
</dbReference>
<name>A0A672ZK07_9TELE</name>
<dbReference type="InterPro" id="IPR015422">
    <property type="entry name" value="PyrdxlP-dep_Trfase_small"/>
</dbReference>
<evidence type="ECO:0000256" key="15">
    <source>
        <dbReference type="ARBA" id="ARBA00031198"/>
    </source>
</evidence>
<keyword evidence="11" id="KW-0456">Lyase</keyword>
<evidence type="ECO:0000256" key="5">
    <source>
        <dbReference type="ARBA" id="ARBA00012751"/>
    </source>
</evidence>
<evidence type="ECO:0000256" key="13">
    <source>
        <dbReference type="ARBA" id="ARBA00029778"/>
    </source>
</evidence>
<dbReference type="InterPro" id="IPR015421">
    <property type="entry name" value="PyrdxlP-dep_Trfase_major"/>
</dbReference>
<organism evidence="23 24">
    <name type="scientific">Sphaeramia orbicularis</name>
    <name type="common">orbiculate cardinalfish</name>
    <dbReference type="NCBI Taxonomy" id="375764"/>
    <lineage>
        <taxon>Eukaryota</taxon>
        <taxon>Metazoa</taxon>
        <taxon>Chordata</taxon>
        <taxon>Craniata</taxon>
        <taxon>Vertebrata</taxon>
        <taxon>Euteleostomi</taxon>
        <taxon>Actinopterygii</taxon>
        <taxon>Neopterygii</taxon>
        <taxon>Teleostei</taxon>
        <taxon>Neoteleostei</taxon>
        <taxon>Acanthomorphata</taxon>
        <taxon>Gobiaria</taxon>
        <taxon>Kurtiformes</taxon>
        <taxon>Apogonoidei</taxon>
        <taxon>Apogonidae</taxon>
        <taxon>Apogoninae</taxon>
        <taxon>Sphaeramia</taxon>
    </lineage>
</organism>
<comment type="catalytic activity">
    <reaction evidence="19">
        <text>L-kynurenine + glyoxylate = kynurenate + glycine + H2O</text>
        <dbReference type="Rhea" id="RHEA:65896"/>
        <dbReference type="ChEBI" id="CHEBI:15377"/>
        <dbReference type="ChEBI" id="CHEBI:36655"/>
        <dbReference type="ChEBI" id="CHEBI:57305"/>
        <dbReference type="ChEBI" id="CHEBI:57959"/>
        <dbReference type="ChEBI" id="CHEBI:58454"/>
        <dbReference type="EC" id="2.6.1.63"/>
    </reaction>
    <physiologicalReaction direction="left-to-right" evidence="19">
        <dbReference type="Rhea" id="RHEA:65897"/>
    </physiologicalReaction>
</comment>
<dbReference type="EC" id="2.6.1.7" evidence="5"/>
<dbReference type="Pfam" id="PF00155">
    <property type="entry name" value="Aminotran_1_2"/>
    <property type="match status" value="1"/>
</dbReference>
<evidence type="ECO:0000256" key="16">
    <source>
        <dbReference type="ARBA" id="ARBA00031371"/>
    </source>
</evidence>
<evidence type="ECO:0000256" key="14">
    <source>
        <dbReference type="ARBA" id="ARBA00030993"/>
    </source>
</evidence>
<evidence type="ECO:0000256" key="21">
    <source>
        <dbReference type="ARBA" id="ARBA00049325"/>
    </source>
</evidence>
<dbReference type="EC" id="2.6.1.63" evidence="6"/>
<dbReference type="PANTHER" id="PTHR43807:SF6">
    <property type="entry name" value="KYNURENINE--OXOGLUTARATE TRANSAMINASE 3"/>
    <property type="match status" value="1"/>
</dbReference>